<proteinExistence type="predicted"/>
<reference evidence="1" key="1">
    <citation type="submission" date="2022-03" db="EMBL/GenBank/DDBJ databases">
        <authorList>
            <person name="Brunel B."/>
        </authorList>
    </citation>
    <scope>NUCLEOTIDE SEQUENCE</scope>
    <source>
        <strain evidence="1">STM4922sample</strain>
    </source>
</reference>
<gene>
    <name evidence="1" type="ORF">MES4922_140026</name>
</gene>
<protein>
    <submittedName>
        <fullName evidence="1">Uncharacterized protein</fullName>
    </submittedName>
</protein>
<comment type="caution">
    <text evidence="1">The sequence shown here is derived from an EMBL/GenBank/DDBJ whole genome shotgun (WGS) entry which is preliminary data.</text>
</comment>
<name>A0ABM9DH25_9HYPH</name>
<accession>A0ABM9DH25</accession>
<evidence type="ECO:0000313" key="2">
    <source>
        <dbReference type="Proteomes" id="UP001152604"/>
    </source>
</evidence>
<dbReference type="Proteomes" id="UP001152604">
    <property type="component" value="Unassembled WGS sequence"/>
</dbReference>
<dbReference type="EMBL" id="CAKXZS010000006">
    <property type="protein sequence ID" value="CAH2395896.1"/>
    <property type="molecule type" value="Genomic_DNA"/>
</dbReference>
<sequence>MADAHLSGGIARSHDIGLATFRVVRLAVPETDFIPSGRPLL</sequence>
<keyword evidence="2" id="KW-1185">Reference proteome</keyword>
<evidence type="ECO:0000313" key="1">
    <source>
        <dbReference type="EMBL" id="CAH2395896.1"/>
    </source>
</evidence>
<organism evidence="1 2">
    <name type="scientific">Mesorhizobium ventifaucium</name>
    <dbReference type="NCBI Taxonomy" id="666020"/>
    <lineage>
        <taxon>Bacteria</taxon>
        <taxon>Pseudomonadati</taxon>
        <taxon>Pseudomonadota</taxon>
        <taxon>Alphaproteobacteria</taxon>
        <taxon>Hyphomicrobiales</taxon>
        <taxon>Phyllobacteriaceae</taxon>
        <taxon>Mesorhizobium</taxon>
    </lineage>
</organism>